<sequence length="142" mass="14667">MLALDSASAPVQLDFMDNPDELFEAFRGLRSRGPFILNAQTISAYINRFRVRQPNTIKDNIAERECCGVPCKCTGNRGDRGAVGLSGIKGGPGLPGSPGHPGDEGGPGVSGDIGSPGQKGEVGYPGAYVSISGFSPGIFISV</sequence>
<evidence type="ECO:0000313" key="2">
    <source>
        <dbReference type="EMBL" id="MEQ2201545.1"/>
    </source>
</evidence>
<comment type="caution">
    <text evidence="2">The sequence shown here is derived from an EMBL/GenBank/DDBJ whole genome shotgun (WGS) entry which is preliminary data.</text>
</comment>
<protein>
    <submittedName>
        <fullName evidence="2">Uncharacterized protein</fullName>
    </submittedName>
</protein>
<feature type="compositionally biased region" description="Gly residues" evidence="1">
    <location>
        <begin position="87"/>
        <end position="96"/>
    </location>
</feature>
<accession>A0ABV0R0A9</accession>
<evidence type="ECO:0000313" key="3">
    <source>
        <dbReference type="Proteomes" id="UP001434883"/>
    </source>
</evidence>
<name>A0ABV0R0A9_9TELE</name>
<dbReference type="EMBL" id="JAHRIN010028115">
    <property type="protein sequence ID" value="MEQ2201545.1"/>
    <property type="molecule type" value="Genomic_DNA"/>
</dbReference>
<reference evidence="2 3" key="1">
    <citation type="submission" date="2021-06" db="EMBL/GenBank/DDBJ databases">
        <authorList>
            <person name="Palmer J.M."/>
        </authorList>
    </citation>
    <scope>NUCLEOTIDE SEQUENCE [LARGE SCALE GENOMIC DNA]</scope>
    <source>
        <strain evidence="2 3">XC_2019</strain>
        <tissue evidence="2">Muscle</tissue>
    </source>
</reference>
<dbReference type="InterPro" id="IPR008160">
    <property type="entry name" value="Collagen"/>
</dbReference>
<keyword evidence="3" id="KW-1185">Reference proteome</keyword>
<feature type="region of interest" description="Disordered" evidence="1">
    <location>
        <begin position="85"/>
        <end position="117"/>
    </location>
</feature>
<evidence type="ECO:0000256" key="1">
    <source>
        <dbReference type="SAM" id="MobiDB-lite"/>
    </source>
</evidence>
<organism evidence="2 3">
    <name type="scientific">Xenoophorus captivus</name>
    <dbReference type="NCBI Taxonomy" id="1517983"/>
    <lineage>
        <taxon>Eukaryota</taxon>
        <taxon>Metazoa</taxon>
        <taxon>Chordata</taxon>
        <taxon>Craniata</taxon>
        <taxon>Vertebrata</taxon>
        <taxon>Euteleostomi</taxon>
        <taxon>Actinopterygii</taxon>
        <taxon>Neopterygii</taxon>
        <taxon>Teleostei</taxon>
        <taxon>Neoteleostei</taxon>
        <taxon>Acanthomorphata</taxon>
        <taxon>Ovalentaria</taxon>
        <taxon>Atherinomorphae</taxon>
        <taxon>Cyprinodontiformes</taxon>
        <taxon>Goodeidae</taxon>
        <taxon>Xenoophorus</taxon>
    </lineage>
</organism>
<dbReference type="Pfam" id="PF01391">
    <property type="entry name" value="Collagen"/>
    <property type="match status" value="1"/>
</dbReference>
<proteinExistence type="predicted"/>
<gene>
    <name evidence="2" type="ORF">XENOCAPTIV_013978</name>
</gene>
<dbReference type="Proteomes" id="UP001434883">
    <property type="component" value="Unassembled WGS sequence"/>
</dbReference>